<comment type="caution">
    <text evidence="1">The sequence shown here is derived from an EMBL/GenBank/DDBJ whole genome shotgun (WGS) entry which is preliminary data.</text>
</comment>
<name>A0A506UMH2_9PROT</name>
<accession>A0A506UMH2</accession>
<dbReference type="Proteomes" id="UP000315037">
    <property type="component" value="Unassembled WGS sequence"/>
</dbReference>
<sequence>MATTIDQILLKAVQGAGGQLSAQQATEAHRLYAEFFLQALAAEGELHDLYIGKFHVSPVKASKQVCHFKGADFGKVLDIPAYKRIDFDASIDAKEVINGKKAEFGLHGSKA</sequence>
<dbReference type="OrthoDB" id="9879130at2"/>
<protein>
    <recommendedName>
        <fullName evidence="3">HU family DNA-binding protein</fullName>
    </recommendedName>
</protein>
<evidence type="ECO:0000313" key="2">
    <source>
        <dbReference type="Proteomes" id="UP000315037"/>
    </source>
</evidence>
<evidence type="ECO:0008006" key="3">
    <source>
        <dbReference type="Google" id="ProtNLM"/>
    </source>
</evidence>
<evidence type="ECO:0000313" key="1">
    <source>
        <dbReference type="EMBL" id="TPW34383.1"/>
    </source>
</evidence>
<reference evidence="1 2" key="1">
    <citation type="submission" date="2019-03" db="EMBL/GenBank/DDBJ databases">
        <title>The complete genome sequence of Neokomagataea sp. Jb2 NBRC113641.</title>
        <authorList>
            <person name="Chua K.-O."/>
            <person name="Chan K.-G."/>
            <person name="See-Too W.-S."/>
        </authorList>
    </citation>
    <scope>NUCLEOTIDE SEQUENCE [LARGE SCALE GENOMIC DNA]</scope>
    <source>
        <strain evidence="1 2">Jb2</strain>
    </source>
</reference>
<gene>
    <name evidence="1" type="ORF">E3202_07815</name>
</gene>
<dbReference type="EMBL" id="SORZ01000002">
    <property type="protein sequence ID" value="TPW34383.1"/>
    <property type="molecule type" value="Genomic_DNA"/>
</dbReference>
<proteinExistence type="predicted"/>
<keyword evidence="2" id="KW-1185">Reference proteome</keyword>
<dbReference type="AlphaFoldDB" id="A0A506UMH2"/>
<organism evidence="1 2">
    <name type="scientific">Oecophyllibacter saccharovorans</name>
    <dbReference type="NCBI Taxonomy" id="2558360"/>
    <lineage>
        <taxon>Bacteria</taxon>
        <taxon>Pseudomonadati</taxon>
        <taxon>Pseudomonadota</taxon>
        <taxon>Alphaproteobacteria</taxon>
        <taxon>Acetobacterales</taxon>
        <taxon>Acetobacteraceae</taxon>
        <taxon>Oecophyllibacter</taxon>
    </lineage>
</organism>
<dbReference type="RefSeq" id="WP_141451670.1">
    <property type="nucleotide sequence ID" value="NZ_CP038143.1"/>
</dbReference>